<dbReference type="GO" id="GO:0016559">
    <property type="term" value="P:peroxisome fission"/>
    <property type="evidence" value="ECO:0007669"/>
    <property type="project" value="InterPro"/>
</dbReference>
<reference evidence="5" key="1">
    <citation type="submission" date="2016-04" db="EMBL/GenBank/DDBJ databases">
        <authorList>
            <person name="Evans L.H."/>
            <person name="Alamgir A."/>
            <person name="Owens N."/>
            <person name="Weber N.D."/>
            <person name="Virtaneva K."/>
            <person name="Barbian K."/>
            <person name="Babar A."/>
            <person name="Rosenke K."/>
        </authorList>
    </citation>
    <scope>NUCLEOTIDE SEQUENCE [LARGE SCALE GENOMIC DNA]</scope>
    <source>
        <strain evidence="5">CBS 101.48</strain>
    </source>
</reference>
<protein>
    <recommendedName>
        <fullName evidence="7">Peroxisomal biogenesis factor 11</fullName>
    </recommendedName>
</protein>
<dbReference type="PANTHER" id="PTHR12652">
    <property type="entry name" value="PEROXISOMAL BIOGENESIS FACTOR 11"/>
    <property type="match status" value="1"/>
</dbReference>
<dbReference type="FunCoup" id="A0A163KH84">
    <property type="interactions" value="58"/>
</dbReference>
<accession>A0A163KH84</accession>
<dbReference type="GO" id="GO:0005778">
    <property type="term" value="C:peroxisomal membrane"/>
    <property type="evidence" value="ECO:0007669"/>
    <property type="project" value="UniProtKB-SubCell"/>
</dbReference>
<evidence type="ECO:0000256" key="2">
    <source>
        <dbReference type="ARBA" id="ARBA00023136"/>
    </source>
</evidence>
<keyword evidence="3" id="KW-0576">Peroxisome</keyword>
<evidence type="ECO:0000256" key="1">
    <source>
        <dbReference type="ARBA" id="ARBA00022593"/>
    </source>
</evidence>
<keyword evidence="1" id="KW-0962">Peroxisome biogenesis</keyword>
<dbReference type="InterPro" id="IPR008733">
    <property type="entry name" value="PEX11"/>
</dbReference>
<dbReference type="Proteomes" id="UP000078561">
    <property type="component" value="Unassembled WGS sequence"/>
</dbReference>
<evidence type="ECO:0000256" key="4">
    <source>
        <dbReference type="ARBA" id="ARBA00046271"/>
    </source>
</evidence>
<dbReference type="OrthoDB" id="411017at2759"/>
<gene>
    <name evidence="5" type="primary">ABSGL_13591.1 scaffold 14267</name>
</gene>
<evidence type="ECO:0000313" key="5">
    <source>
        <dbReference type="EMBL" id="SAM07933.1"/>
    </source>
</evidence>
<keyword evidence="2" id="KW-0472">Membrane</keyword>
<comment type="subcellular location">
    <subcellularLocation>
        <location evidence="4">Peroxisome membrane</location>
    </subcellularLocation>
</comment>
<keyword evidence="6" id="KW-1185">Reference proteome</keyword>
<evidence type="ECO:0000256" key="3">
    <source>
        <dbReference type="ARBA" id="ARBA00023140"/>
    </source>
</evidence>
<dbReference type="PANTHER" id="PTHR12652:SF50">
    <property type="entry name" value="PEROXIN 11"/>
    <property type="match status" value="1"/>
</dbReference>
<dbReference type="InParanoid" id="A0A163KH84"/>
<dbReference type="OMA" id="AKRTMQL"/>
<proteinExistence type="predicted"/>
<dbReference type="Pfam" id="PF05648">
    <property type="entry name" value="PEX11"/>
    <property type="match status" value="1"/>
</dbReference>
<evidence type="ECO:0000313" key="6">
    <source>
        <dbReference type="Proteomes" id="UP000078561"/>
    </source>
</evidence>
<dbReference type="STRING" id="4829.A0A163KH84"/>
<sequence length="237" mass="27020">MITHQQVDAINRFLHTTYGRERACRLLQYFARFYTHYLTRLGASPIKIQRWSSLKYHVAHARKFFRLLKPIEFAQASIKALQTNDTVLRITTMLKHIGMGLYYSAEVLVLADAIHFYQATNITPIVMVGQKCWCLGLAASFVSGLYKLRGLGGRYQQLVKEIVQHDSGMDDSHLKEREAVLLKERHTIAYQLIQDALDFIIPCTALGWLNLNDGIVGVAGMITSVMCMNTQWIKSNP</sequence>
<dbReference type="AlphaFoldDB" id="A0A163KH84"/>
<evidence type="ECO:0008006" key="7">
    <source>
        <dbReference type="Google" id="ProtNLM"/>
    </source>
</evidence>
<organism evidence="5">
    <name type="scientific">Absidia glauca</name>
    <name type="common">Pin mould</name>
    <dbReference type="NCBI Taxonomy" id="4829"/>
    <lineage>
        <taxon>Eukaryota</taxon>
        <taxon>Fungi</taxon>
        <taxon>Fungi incertae sedis</taxon>
        <taxon>Mucoromycota</taxon>
        <taxon>Mucoromycotina</taxon>
        <taxon>Mucoromycetes</taxon>
        <taxon>Mucorales</taxon>
        <taxon>Cunninghamellaceae</taxon>
        <taxon>Absidia</taxon>
    </lineage>
</organism>
<dbReference type="EMBL" id="LT554871">
    <property type="protein sequence ID" value="SAM07933.1"/>
    <property type="molecule type" value="Genomic_DNA"/>
</dbReference>
<name>A0A163KH84_ABSGL</name>